<reference evidence="2" key="1">
    <citation type="submission" date="2018-05" db="EMBL/GenBank/DDBJ databases">
        <authorList>
            <person name="Lanie J.A."/>
            <person name="Ng W.-L."/>
            <person name="Kazmierczak K.M."/>
            <person name="Andrzejewski T.M."/>
            <person name="Davidsen T.M."/>
            <person name="Wayne K.J."/>
            <person name="Tettelin H."/>
            <person name="Glass J.I."/>
            <person name="Rusch D."/>
            <person name="Podicherti R."/>
            <person name="Tsui H.-C.T."/>
            <person name="Winkler M.E."/>
        </authorList>
    </citation>
    <scope>NUCLEOTIDE SEQUENCE</scope>
</reference>
<name>A0A382VAN1_9ZZZZ</name>
<keyword evidence="1" id="KW-0175">Coiled coil</keyword>
<organism evidence="2">
    <name type="scientific">marine metagenome</name>
    <dbReference type="NCBI Taxonomy" id="408172"/>
    <lineage>
        <taxon>unclassified sequences</taxon>
        <taxon>metagenomes</taxon>
        <taxon>ecological metagenomes</taxon>
    </lineage>
</organism>
<feature type="non-terminal residue" evidence="2">
    <location>
        <position position="1"/>
    </location>
</feature>
<proteinExistence type="predicted"/>
<dbReference type="AlphaFoldDB" id="A0A382VAN1"/>
<evidence type="ECO:0000256" key="1">
    <source>
        <dbReference type="SAM" id="Coils"/>
    </source>
</evidence>
<evidence type="ECO:0000313" key="2">
    <source>
        <dbReference type="EMBL" id="SVD42998.1"/>
    </source>
</evidence>
<accession>A0A382VAN1</accession>
<dbReference type="EMBL" id="UINC01150115">
    <property type="protein sequence ID" value="SVD42998.1"/>
    <property type="molecule type" value="Genomic_DNA"/>
</dbReference>
<protein>
    <submittedName>
        <fullName evidence="2">Uncharacterized protein</fullName>
    </submittedName>
</protein>
<gene>
    <name evidence="2" type="ORF">METZ01_LOCUS395852</name>
</gene>
<feature type="coiled-coil region" evidence="1">
    <location>
        <begin position="85"/>
        <end position="119"/>
    </location>
</feature>
<sequence length="279" mass="31930">NCGIILRVNLAKTLTDVVMPEFNSSSQISQDNFSVREGGVSSAREYSRIVETFSRVLEYKEKFRMSIEGQLASIGKQVKENIENLETLMRNIDIYVQNIDKISNNLAQLQTEENSIKIRYEELLSGSTELDSIGGDKNNDDLDSAGSREYLIQRRRNYLETLDKSFERLDGELFSIEKLRSELTRVRREILVKRDGARKKINILEENGVRLLEDVKRVEMELESSINEEGLLINEFKRLVNGAERTLEISDEIDHILFTYLTAAESKDIASKNQVPAAD</sequence>